<feature type="domain" description="VOC" evidence="1">
    <location>
        <begin position="9"/>
        <end position="123"/>
    </location>
</feature>
<accession>A0AAV2VLG8</accession>
<dbReference type="InterPro" id="IPR037523">
    <property type="entry name" value="VOC_core"/>
</dbReference>
<comment type="caution">
    <text evidence="2">The sequence shown here is derived from an EMBL/GenBank/DDBJ whole genome shotgun (WGS) entry which is preliminary data.</text>
</comment>
<evidence type="ECO:0000313" key="3">
    <source>
        <dbReference type="Proteomes" id="UP000018211"/>
    </source>
</evidence>
<dbReference type="EMBL" id="CAOF01000057">
    <property type="protein sequence ID" value="CCO45465.1"/>
    <property type="molecule type" value="Genomic_DNA"/>
</dbReference>
<sequence length="124" mass="14364">MTMTVNLNTVDIKAFIPTTNYELCKAFYQDLGFELKNDMGNLAFFSLGQHNFLLQDLPEAQHISEFMMHLQVEDAKAWHQVLTEKQIKEKYQVQVTPVVEQPWGMLDFVVTDPCGVLWRIAQNV</sequence>
<keyword evidence="2" id="KW-0560">Oxidoreductase</keyword>
<dbReference type="Pfam" id="PF00903">
    <property type="entry name" value="Glyoxalase"/>
    <property type="match status" value="1"/>
</dbReference>
<dbReference type="GO" id="GO:0016829">
    <property type="term" value="F:lyase activity"/>
    <property type="evidence" value="ECO:0007669"/>
    <property type="project" value="UniProtKB-KW"/>
</dbReference>
<name>A0AAV2VLG8_9VIBR</name>
<gene>
    <name evidence="2" type="ORF">VIBNISOn1_150019</name>
</gene>
<keyword evidence="2" id="KW-0456">Lyase</keyword>
<evidence type="ECO:0000259" key="1">
    <source>
        <dbReference type="PROSITE" id="PS51819"/>
    </source>
</evidence>
<dbReference type="InterPro" id="IPR029068">
    <property type="entry name" value="Glyas_Bleomycin-R_OHBP_Dase"/>
</dbReference>
<proteinExistence type="predicted"/>
<dbReference type="InterPro" id="IPR004360">
    <property type="entry name" value="Glyas_Fos-R_dOase_dom"/>
</dbReference>
<evidence type="ECO:0000313" key="2">
    <source>
        <dbReference type="EMBL" id="CCO45465.1"/>
    </source>
</evidence>
<dbReference type="Gene3D" id="3.10.180.10">
    <property type="entry name" value="2,3-Dihydroxybiphenyl 1,2-Dioxygenase, domain 1"/>
    <property type="match status" value="1"/>
</dbReference>
<protein>
    <submittedName>
        <fullName evidence="2">Glyoxalase/Bleomycin resistance protein/Dihydroxybiphenyl dioxygenase/Lactoylglutathione lyase</fullName>
    </submittedName>
</protein>
<dbReference type="Proteomes" id="UP000018211">
    <property type="component" value="Unassembled WGS sequence"/>
</dbReference>
<dbReference type="SUPFAM" id="SSF54593">
    <property type="entry name" value="Glyoxalase/Bleomycin resistance protein/Dihydroxybiphenyl dioxygenase"/>
    <property type="match status" value="1"/>
</dbReference>
<dbReference type="PROSITE" id="PS51819">
    <property type="entry name" value="VOC"/>
    <property type="match status" value="1"/>
</dbReference>
<dbReference type="AlphaFoldDB" id="A0AAV2VLG8"/>
<dbReference type="CDD" id="cd08356">
    <property type="entry name" value="VOC_CChe_VCA0619_like"/>
    <property type="match status" value="1"/>
</dbReference>
<reference evidence="2 3" key="1">
    <citation type="journal article" date="2013" name="ISME J.">
        <title>Comparative genomics of pathogenic lineages of Vibrio nigripulchritudo identifies virulence-associated traits.</title>
        <authorList>
            <person name="Goudenege D."/>
            <person name="Labreuche Y."/>
            <person name="Krin E."/>
            <person name="Ansquer D."/>
            <person name="Mangenot S."/>
            <person name="Calteau A."/>
            <person name="Medigue C."/>
            <person name="Mazel D."/>
            <person name="Polz M.F."/>
            <person name="Le Roux F."/>
        </authorList>
    </citation>
    <scope>NUCLEOTIDE SEQUENCE [LARGE SCALE GENOMIC DNA]</scope>
    <source>
        <strain evidence="2 3">SOn1</strain>
    </source>
</reference>
<organism evidence="2 3">
    <name type="scientific">Vibrio nigripulchritudo SOn1</name>
    <dbReference type="NCBI Taxonomy" id="1238450"/>
    <lineage>
        <taxon>Bacteria</taxon>
        <taxon>Pseudomonadati</taxon>
        <taxon>Pseudomonadota</taxon>
        <taxon>Gammaproteobacteria</taxon>
        <taxon>Vibrionales</taxon>
        <taxon>Vibrionaceae</taxon>
        <taxon>Vibrio</taxon>
    </lineage>
</organism>
<dbReference type="GO" id="GO:0051213">
    <property type="term" value="F:dioxygenase activity"/>
    <property type="evidence" value="ECO:0007669"/>
    <property type="project" value="UniProtKB-KW"/>
</dbReference>
<keyword evidence="2" id="KW-0223">Dioxygenase</keyword>